<keyword evidence="3" id="KW-0456">Lyase</keyword>
<evidence type="ECO:0000256" key="3">
    <source>
        <dbReference type="ARBA" id="ARBA00023239"/>
    </source>
</evidence>
<dbReference type="Gene3D" id="3.40.50.1100">
    <property type="match status" value="2"/>
</dbReference>
<reference evidence="5" key="2">
    <citation type="journal article" date="2020" name="Microorganisms">
        <title>Osmotic Adaptation and Compatible Solute Biosynthesis of Phototrophic Bacteria as Revealed from Genome Analyses.</title>
        <authorList>
            <person name="Imhoff J.F."/>
            <person name="Rahn T."/>
            <person name="Kunzel S."/>
            <person name="Keller A."/>
            <person name="Neulinger S.C."/>
        </authorList>
    </citation>
    <scope>NUCLEOTIDE SEQUENCE</scope>
    <source>
        <strain evidence="5">DSM 9154</strain>
    </source>
</reference>
<dbReference type="InterPro" id="IPR050147">
    <property type="entry name" value="Ser/Thr_Dehydratase"/>
</dbReference>
<dbReference type="GO" id="GO:0006565">
    <property type="term" value="P:L-serine catabolic process"/>
    <property type="evidence" value="ECO:0007669"/>
    <property type="project" value="TreeGrafter"/>
</dbReference>
<comment type="cofactor">
    <cofactor evidence="1">
        <name>pyridoxal 5'-phosphate</name>
        <dbReference type="ChEBI" id="CHEBI:597326"/>
    </cofactor>
</comment>
<comment type="caution">
    <text evidence="5">The sequence shown here is derived from an EMBL/GenBank/DDBJ whole genome shotgun (WGS) entry which is preliminary data.</text>
</comment>
<dbReference type="PANTHER" id="PTHR48078:SF6">
    <property type="entry name" value="L-THREONINE DEHYDRATASE CATABOLIC TDCB"/>
    <property type="match status" value="1"/>
</dbReference>
<dbReference type="AlphaFoldDB" id="A0A934QH64"/>
<dbReference type="GO" id="GO:0006567">
    <property type="term" value="P:L-threonine catabolic process"/>
    <property type="evidence" value="ECO:0007669"/>
    <property type="project" value="TreeGrafter"/>
</dbReference>
<evidence type="ECO:0000313" key="6">
    <source>
        <dbReference type="Proteomes" id="UP000778970"/>
    </source>
</evidence>
<dbReference type="Pfam" id="PF00291">
    <property type="entry name" value="PALP"/>
    <property type="match status" value="1"/>
</dbReference>
<dbReference type="EMBL" id="NRRE01000017">
    <property type="protein sequence ID" value="MBK1696602.1"/>
    <property type="molecule type" value="Genomic_DNA"/>
</dbReference>
<protein>
    <recommendedName>
        <fullName evidence="4">Tryptophan synthase beta chain-like PALP domain-containing protein</fullName>
    </recommendedName>
</protein>
<dbReference type="GO" id="GO:0003941">
    <property type="term" value="F:L-serine ammonia-lyase activity"/>
    <property type="evidence" value="ECO:0007669"/>
    <property type="project" value="TreeGrafter"/>
</dbReference>
<dbReference type="RefSeq" id="WP_051432214.1">
    <property type="nucleotide sequence ID" value="NZ_NRRE01000017.1"/>
</dbReference>
<evidence type="ECO:0000259" key="4">
    <source>
        <dbReference type="Pfam" id="PF00291"/>
    </source>
</evidence>
<keyword evidence="6" id="KW-1185">Reference proteome</keyword>
<evidence type="ECO:0000256" key="2">
    <source>
        <dbReference type="ARBA" id="ARBA00022898"/>
    </source>
</evidence>
<reference evidence="5" key="1">
    <citation type="submission" date="2017-08" db="EMBL/GenBank/DDBJ databases">
        <authorList>
            <person name="Imhoff J.F."/>
            <person name="Rahn T."/>
            <person name="Kuenzel S."/>
            <person name="Neulinger S.C."/>
        </authorList>
    </citation>
    <scope>NUCLEOTIDE SEQUENCE</scope>
    <source>
        <strain evidence="5">DSM 9154</strain>
    </source>
</reference>
<gene>
    <name evidence="5" type="ORF">CKO21_05015</name>
</gene>
<dbReference type="InterPro" id="IPR001926">
    <property type="entry name" value="TrpB-like_PALP"/>
</dbReference>
<dbReference type="GO" id="GO:0004794">
    <property type="term" value="F:threonine deaminase activity"/>
    <property type="evidence" value="ECO:0007669"/>
    <property type="project" value="TreeGrafter"/>
</dbReference>
<dbReference type="Proteomes" id="UP000778970">
    <property type="component" value="Unassembled WGS sequence"/>
</dbReference>
<dbReference type="GO" id="GO:0030170">
    <property type="term" value="F:pyridoxal phosphate binding"/>
    <property type="evidence" value="ECO:0007669"/>
    <property type="project" value="InterPro"/>
</dbReference>
<sequence length="406" mass="42415">MNARETERLTCVACGQVHDIAQVPSTCSACGGILDLDIPGPEQNAIPHADEDTRSLWHWAQWLPDCAREDRVSLGEAGTPLLPCPRLAADSQLESLWIKNDSIMPTGSFKDRAIALAVSLARTYGRPGLVLSSSGNAGASAAAYAARAGMPVVVLVPATAPAAKLRQIAVTGAQLVTVDGATSDCCRLADELARSRGWVNLTTTFHNPYGVDAYATLAYEVAQAAPDVLLLPISSGPLLVGIMKGFARLQAAGLASKMPRPVAVQPTRCAPITTAWTSGTPVTSTTPGKTIASALSDTLEGYADHGAYTLSWLRRYDGACLAVDEDEIAHAVQRTARCEGIVLEPSAAAPIAAAPRLGEVLGITPSTRVMAVVTGHGLKDLSIVETEDLGTPIPPDFSALTHRIGT</sequence>
<dbReference type="InterPro" id="IPR036052">
    <property type="entry name" value="TrpB-like_PALP_sf"/>
</dbReference>
<name>A0A934QH64_9PROT</name>
<proteinExistence type="predicted"/>
<dbReference type="SUPFAM" id="SSF53686">
    <property type="entry name" value="Tryptophan synthase beta subunit-like PLP-dependent enzymes"/>
    <property type="match status" value="1"/>
</dbReference>
<feature type="domain" description="Tryptophan synthase beta chain-like PALP" evidence="4">
    <location>
        <begin position="72"/>
        <end position="375"/>
    </location>
</feature>
<organism evidence="5 6">
    <name type="scientific">Rhodovibrio salinarum</name>
    <dbReference type="NCBI Taxonomy" id="1087"/>
    <lineage>
        <taxon>Bacteria</taxon>
        <taxon>Pseudomonadati</taxon>
        <taxon>Pseudomonadota</taxon>
        <taxon>Alphaproteobacteria</taxon>
        <taxon>Rhodospirillales</taxon>
        <taxon>Rhodovibrionaceae</taxon>
        <taxon>Rhodovibrio</taxon>
    </lineage>
</organism>
<evidence type="ECO:0000313" key="5">
    <source>
        <dbReference type="EMBL" id="MBK1696602.1"/>
    </source>
</evidence>
<keyword evidence="2" id="KW-0663">Pyridoxal phosphate</keyword>
<dbReference type="PROSITE" id="PS00165">
    <property type="entry name" value="DEHYDRATASE_SER_THR"/>
    <property type="match status" value="1"/>
</dbReference>
<dbReference type="PANTHER" id="PTHR48078">
    <property type="entry name" value="THREONINE DEHYDRATASE, MITOCHONDRIAL-RELATED"/>
    <property type="match status" value="1"/>
</dbReference>
<evidence type="ECO:0000256" key="1">
    <source>
        <dbReference type="ARBA" id="ARBA00001933"/>
    </source>
</evidence>
<dbReference type="InterPro" id="IPR000634">
    <property type="entry name" value="Ser/Thr_deHydtase_PyrdxlP-BS"/>
</dbReference>
<accession>A0A934QH64</accession>
<dbReference type="GO" id="GO:0009097">
    <property type="term" value="P:isoleucine biosynthetic process"/>
    <property type="evidence" value="ECO:0007669"/>
    <property type="project" value="TreeGrafter"/>
</dbReference>